<dbReference type="Pfam" id="PF01565">
    <property type="entry name" value="FAD_binding_4"/>
    <property type="match status" value="1"/>
</dbReference>
<dbReference type="GO" id="GO:0071949">
    <property type="term" value="F:FAD binding"/>
    <property type="evidence" value="ECO:0007669"/>
    <property type="project" value="InterPro"/>
</dbReference>
<dbReference type="OrthoDB" id="2151789at2759"/>
<dbReference type="PANTHER" id="PTHR42973">
    <property type="entry name" value="BINDING OXIDOREDUCTASE, PUTATIVE (AFU_ORTHOLOGUE AFUA_1G17690)-RELATED"/>
    <property type="match status" value="1"/>
</dbReference>
<organism evidence="6 7">
    <name type="scientific">Wolfiporia cocos (strain MD-104)</name>
    <name type="common">Brown rot fungus</name>
    <dbReference type="NCBI Taxonomy" id="742152"/>
    <lineage>
        <taxon>Eukaryota</taxon>
        <taxon>Fungi</taxon>
        <taxon>Dikarya</taxon>
        <taxon>Basidiomycota</taxon>
        <taxon>Agaricomycotina</taxon>
        <taxon>Agaricomycetes</taxon>
        <taxon>Polyporales</taxon>
        <taxon>Phaeolaceae</taxon>
        <taxon>Wolfiporia</taxon>
    </lineage>
</organism>
<dbReference type="InterPro" id="IPR016166">
    <property type="entry name" value="FAD-bd_PCMH"/>
</dbReference>
<dbReference type="PROSITE" id="PS51387">
    <property type="entry name" value="FAD_PCMH"/>
    <property type="match status" value="1"/>
</dbReference>
<dbReference type="SUPFAM" id="SSF56176">
    <property type="entry name" value="FAD-binding/transporter-associated domain-like"/>
    <property type="match status" value="1"/>
</dbReference>
<protein>
    <submittedName>
        <fullName evidence="6">FAD-binding domain-containing protein</fullName>
    </submittedName>
</protein>
<dbReference type="Gene3D" id="3.30.465.10">
    <property type="match status" value="1"/>
</dbReference>
<keyword evidence="2" id="KW-0285">Flavoprotein</keyword>
<evidence type="ECO:0000256" key="1">
    <source>
        <dbReference type="ARBA" id="ARBA00005466"/>
    </source>
</evidence>
<dbReference type="GO" id="GO:0016491">
    <property type="term" value="F:oxidoreductase activity"/>
    <property type="evidence" value="ECO:0007669"/>
    <property type="project" value="UniProtKB-KW"/>
</dbReference>
<dbReference type="InterPro" id="IPR050416">
    <property type="entry name" value="FAD-linked_Oxidoreductase"/>
</dbReference>
<gene>
    <name evidence="6" type="ORF">WOLCODRAFT_126675</name>
</gene>
<evidence type="ECO:0000256" key="4">
    <source>
        <dbReference type="ARBA" id="ARBA00023002"/>
    </source>
</evidence>
<evidence type="ECO:0000256" key="2">
    <source>
        <dbReference type="ARBA" id="ARBA00022630"/>
    </source>
</evidence>
<comment type="similarity">
    <text evidence="1">Belongs to the oxygen-dependent FAD-linked oxidoreductase family.</text>
</comment>
<dbReference type="PANTHER" id="PTHR42973:SF13">
    <property type="entry name" value="FAD-BINDING PCMH-TYPE DOMAIN-CONTAINING PROTEIN"/>
    <property type="match status" value="1"/>
</dbReference>
<keyword evidence="7" id="KW-1185">Reference proteome</keyword>
<dbReference type="InterPro" id="IPR006094">
    <property type="entry name" value="Oxid_FAD_bind_N"/>
</dbReference>
<sequence length="427" mass="45838">MSSSSQDATCSVEPGNAQDVGIILQILGNTSTPFAVKGGGHASNPGFSSTTGIQISMSRFSGVTYDSESGTATIGTGLIWDDVYRALEPYGVNVVGGRVTGVGVGGFTLGGGYSFLTNQYGLTIDSAQAFEVVLPNGTVVNATASSNPDLFWAVKVGFNNFGIITQFTLKAFPQGEVWGGLIIALGQVEAVKAATANFYANVTDPKAAIITSFNYDLGLIITEVSMFYDGPTPPDGIFDEFLAIPAVDQDISTRSFLSLILSAPSNITYGTRGLFHTVSLQEITPDILDVVANETEFWSSTLALDVPGLFISYDVEPFLSTILSHGSDSAWPPSRTQAILPLNIYFSYWFETSDAQIYQVMQTSSAYITQMAEEQGQEIADIMLYPNYAIYDTTLADMYGDNVAKLQVLHKQYDPDNVMGLCGGWKF</sequence>
<keyword evidence="4" id="KW-0560">Oxidoreductase</keyword>
<dbReference type="STRING" id="742152.A0A2H3J8H7"/>
<dbReference type="Proteomes" id="UP000218811">
    <property type="component" value="Unassembled WGS sequence"/>
</dbReference>
<dbReference type="AlphaFoldDB" id="A0A2H3J8H7"/>
<evidence type="ECO:0000256" key="3">
    <source>
        <dbReference type="ARBA" id="ARBA00022827"/>
    </source>
</evidence>
<dbReference type="InterPro" id="IPR016169">
    <property type="entry name" value="FAD-bd_PCMH_sub2"/>
</dbReference>
<dbReference type="OMA" id="SPACHEI"/>
<dbReference type="EMBL" id="KB467865">
    <property type="protein sequence ID" value="PCH36093.1"/>
    <property type="molecule type" value="Genomic_DNA"/>
</dbReference>
<evidence type="ECO:0000259" key="5">
    <source>
        <dbReference type="PROSITE" id="PS51387"/>
    </source>
</evidence>
<feature type="domain" description="FAD-binding PCMH-type" evidence="5">
    <location>
        <begin position="4"/>
        <end position="174"/>
    </location>
</feature>
<name>A0A2H3J8H7_WOLCO</name>
<reference evidence="6 7" key="1">
    <citation type="journal article" date="2012" name="Science">
        <title>The Paleozoic origin of enzymatic lignin decomposition reconstructed from 31 fungal genomes.</title>
        <authorList>
            <person name="Floudas D."/>
            <person name="Binder M."/>
            <person name="Riley R."/>
            <person name="Barry K."/>
            <person name="Blanchette R.A."/>
            <person name="Henrissat B."/>
            <person name="Martinez A.T."/>
            <person name="Otillar R."/>
            <person name="Spatafora J.W."/>
            <person name="Yadav J.S."/>
            <person name="Aerts A."/>
            <person name="Benoit I."/>
            <person name="Boyd A."/>
            <person name="Carlson A."/>
            <person name="Copeland A."/>
            <person name="Coutinho P.M."/>
            <person name="de Vries R.P."/>
            <person name="Ferreira P."/>
            <person name="Findley K."/>
            <person name="Foster B."/>
            <person name="Gaskell J."/>
            <person name="Glotzer D."/>
            <person name="Gorecki P."/>
            <person name="Heitman J."/>
            <person name="Hesse C."/>
            <person name="Hori C."/>
            <person name="Igarashi K."/>
            <person name="Jurgens J.A."/>
            <person name="Kallen N."/>
            <person name="Kersten P."/>
            <person name="Kohler A."/>
            <person name="Kuees U."/>
            <person name="Kumar T.K.A."/>
            <person name="Kuo A."/>
            <person name="LaButti K."/>
            <person name="Larrondo L.F."/>
            <person name="Lindquist E."/>
            <person name="Ling A."/>
            <person name="Lombard V."/>
            <person name="Lucas S."/>
            <person name="Lundell T."/>
            <person name="Martin R."/>
            <person name="McLaughlin D.J."/>
            <person name="Morgenstern I."/>
            <person name="Morin E."/>
            <person name="Murat C."/>
            <person name="Nagy L.G."/>
            <person name="Nolan M."/>
            <person name="Ohm R.A."/>
            <person name="Patyshakuliyeva A."/>
            <person name="Rokas A."/>
            <person name="Ruiz-Duenas F.J."/>
            <person name="Sabat G."/>
            <person name="Salamov A."/>
            <person name="Samejima M."/>
            <person name="Schmutz J."/>
            <person name="Slot J.C."/>
            <person name="St John F."/>
            <person name="Stenlid J."/>
            <person name="Sun H."/>
            <person name="Sun S."/>
            <person name="Syed K."/>
            <person name="Tsang A."/>
            <person name="Wiebenga A."/>
            <person name="Young D."/>
            <person name="Pisabarro A."/>
            <person name="Eastwood D.C."/>
            <person name="Martin F."/>
            <person name="Cullen D."/>
            <person name="Grigoriev I.V."/>
            <person name="Hibbett D.S."/>
        </authorList>
    </citation>
    <scope>NUCLEOTIDE SEQUENCE [LARGE SCALE GENOMIC DNA]</scope>
    <source>
        <strain evidence="6 7">MD-104</strain>
    </source>
</reference>
<dbReference type="InterPro" id="IPR036318">
    <property type="entry name" value="FAD-bd_PCMH-like_sf"/>
</dbReference>
<evidence type="ECO:0000313" key="7">
    <source>
        <dbReference type="Proteomes" id="UP000218811"/>
    </source>
</evidence>
<evidence type="ECO:0000313" key="6">
    <source>
        <dbReference type="EMBL" id="PCH36093.1"/>
    </source>
</evidence>
<accession>A0A2H3J8H7</accession>
<keyword evidence="3" id="KW-0274">FAD</keyword>
<proteinExistence type="inferred from homology"/>